<organism evidence="1">
    <name type="scientific">Cucumis melo</name>
    <name type="common">Muskmelon</name>
    <dbReference type="NCBI Taxonomy" id="3656"/>
    <lineage>
        <taxon>Eukaryota</taxon>
        <taxon>Viridiplantae</taxon>
        <taxon>Streptophyta</taxon>
        <taxon>Embryophyta</taxon>
        <taxon>Tracheophyta</taxon>
        <taxon>Spermatophyta</taxon>
        <taxon>Magnoliopsida</taxon>
        <taxon>eudicotyledons</taxon>
        <taxon>Gunneridae</taxon>
        <taxon>Pentapetalae</taxon>
        <taxon>rosids</taxon>
        <taxon>fabids</taxon>
        <taxon>Cucurbitales</taxon>
        <taxon>Cucurbitaceae</taxon>
        <taxon>Benincaseae</taxon>
        <taxon>Cucumis</taxon>
    </lineage>
</organism>
<dbReference type="Gramene" id="MELO3C027994.2.1">
    <property type="protein sequence ID" value="MELO3C027994.2.1"/>
    <property type="gene ID" value="MELO3C027994.2"/>
</dbReference>
<reference evidence="1" key="1">
    <citation type="submission" date="2023-03" db="UniProtKB">
        <authorList>
            <consortium name="EnsemblPlants"/>
        </authorList>
    </citation>
    <scope>IDENTIFICATION</scope>
</reference>
<protein>
    <submittedName>
        <fullName evidence="1">Uncharacterized protein</fullName>
    </submittedName>
</protein>
<accession>A0A9I9E357</accession>
<dbReference type="EnsemblPlants" id="MELO3C027994.2.1">
    <property type="protein sequence ID" value="MELO3C027994.2.1"/>
    <property type="gene ID" value="MELO3C027994.2"/>
</dbReference>
<sequence length="54" mass="5704">MAMVGTDLLVASTKAVVGSMTTEHGWVYGGGKHNDDGFLLVVVQRRQGWARGGS</sequence>
<proteinExistence type="predicted"/>
<dbReference type="AlphaFoldDB" id="A0A9I9E357"/>
<evidence type="ECO:0000313" key="1">
    <source>
        <dbReference type="EnsemblPlants" id="MELO3C027994.2.1"/>
    </source>
</evidence>
<name>A0A9I9E357_CUCME</name>